<dbReference type="Pfam" id="PF17116">
    <property type="entry name" value="T9SS_plug_1st"/>
    <property type="match status" value="1"/>
</dbReference>
<reference evidence="3 4" key="1">
    <citation type="submission" date="2017-08" db="EMBL/GenBank/DDBJ databases">
        <title>Complete genome sequence of Mucilaginibacter sp. strain BJC16-A31.</title>
        <authorList>
            <consortium name="Henan University of Science and Technology"/>
            <person name="You X."/>
        </authorList>
    </citation>
    <scope>NUCLEOTIDE SEQUENCE [LARGE SCALE GENOMIC DNA]</scope>
    <source>
        <strain evidence="3 4">BJC16-A31</strain>
    </source>
</reference>
<feature type="signal peptide" evidence="1">
    <location>
        <begin position="1"/>
        <end position="25"/>
    </location>
</feature>
<organism evidence="3 4">
    <name type="scientific">Mucilaginibacter xinganensis</name>
    <dbReference type="NCBI Taxonomy" id="1234841"/>
    <lineage>
        <taxon>Bacteria</taxon>
        <taxon>Pseudomonadati</taxon>
        <taxon>Bacteroidota</taxon>
        <taxon>Sphingobacteriia</taxon>
        <taxon>Sphingobacteriales</taxon>
        <taxon>Sphingobacteriaceae</taxon>
        <taxon>Mucilaginibacter</taxon>
    </lineage>
</organism>
<dbReference type="InterPro" id="IPR013783">
    <property type="entry name" value="Ig-like_fold"/>
</dbReference>
<keyword evidence="1" id="KW-0732">Signal</keyword>
<gene>
    <name evidence="3" type="ORF">MuYL_1798</name>
</gene>
<dbReference type="RefSeq" id="WP_157740699.1">
    <property type="nucleotide sequence ID" value="NZ_CP022743.1"/>
</dbReference>
<dbReference type="Proteomes" id="UP000215002">
    <property type="component" value="Chromosome"/>
</dbReference>
<proteinExistence type="predicted"/>
<accession>A0A223NVJ6</accession>
<feature type="chain" id="PRO_5012058731" evidence="1">
    <location>
        <begin position="26"/>
        <end position="423"/>
    </location>
</feature>
<evidence type="ECO:0000313" key="3">
    <source>
        <dbReference type="EMBL" id="ASU33694.1"/>
    </source>
</evidence>
<dbReference type="AlphaFoldDB" id="A0A223NVJ6"/>
<evidence type="ECO:0000313" key="4">
    <source>
        <dbReference type="Proteomes" id="UP000215002"/>
    </source>
</evidence>
<name>A0A223NVJ6_9SPHI</name>
<protein>
    <submittedName>
        <fullName evidence="3">DUF5103 domain-containing protein</fullName>
    </submittedName>
</protein>
<dbReference type="OrthoDB" id="1522602at2"/>
<feature type="domain" description="Type 9 secretion system plug protein N-terminal" evidence="2">
    <location>
        <begin position="37"/>
        <end position="161"/>
    </location>
</feature>
<evidence type="ECO:0000259" key="2">
    <source>
        <dbReference type="Pfam" id="PF17116"/>
    </source>
</evidence>
<dbReference type="Gene3D" id="2.60.40.10">
    <property type="entry name" value="Immunoglobulins"/>
    <property type="match status" value="1"/>
</dbReference>
<evidence type="ECO:0000256" key="1">
    <source>
        <dbReference type="SAM" id="SignalP"/>
    </source>
</evidence>
<sequence>MRKKYEWFKSIVLILLSVSALTTFAQPYTDSVYRHEIKSVEFYNSTKKASFPLINLNSGETVTLGFDNLAGGTLNYHYTIEHCDAEWNPSNISTAEYLKNYNDDRILNYSYSIATVQKYTHYELTLPNENIAPKIPGNYILKVYDDSDPTKLVLTRKLYVLGPKINIAAEIVPSSDNATRQTNQKVNFTLDYGSLRVQNPNRDVRTLLMQNNRVETAIMNNQPTYIRGTQLIYSDVNINNFAAGNEFRHFDTRTLKLNSQNILHIYRDTANTVMMLTDPDRNKANYTLEYDLDGNYYILNQDGTDPRIDADYAHMIFSLSTARQPNTGTPYIVGRFNDYKLDENSKMTFNTTDNKYFNTLFLKQGVYDYTFVWVDKNGKADNNALEGSYFETENDYQVLVYYRPAGARWEELVGFRLLNSTKK</sequence>
<dbReference type="InterPro" id="IPR031345">
    <property type="entry name" value="T9SS_Plug_N"/>
</dbReference>
<keyword evidence="4" id="KW-1185">Reference proteome</keyword>
<dbReference type="KEGG" id="muc:MuYL_1798"/>
<dbReference type="EMBL" id="CP022743">
    <property type="protein sequence ID" value="ASU33694.1"/>
    <property type="molecule type" value="Genomic_DNA"/>
</dbReference>